<dbReference type="PANTHER" id="PTHR45589:SF1">
    <property type="entry name" value="WD REPEAT DOMAIN 62, ISOFORM G"/>
    <property type="match status" value="1"/>
</dbReference>
<dbReference type="GO" id="GO:0016301">
    <property type="term" value="F:kinase activity"/>
    <property type="evidence" value="ECO:0007669"/>
    <property type="project" value="UniProtKB-KW"/>
</dbReference>
<dbReference type="InterPro" id="IPR052779">
    <property type="entry name" value="WDR62"/>
</dbReference>
<sequence length="1279" mass="138600">MTWSDDGSGYDIVGMVVMRCDKDGGGVMKKVERVAAGGWVVVGSGGGKGWSGGQRLAGFGDGARERERRRCKTNDTITFDLEEVIGLTVTNANGLASSVFDTKAVYVAGCVVVVYGVVIGAQSHVMVSDRMPKPLTCVALSKDGCYIAAGESGHQPAVIVWNSATLASVSELKGHRYGVACIAFSPDGKHLVSIGTPQDGFLCLWDWRSGILVKKVKACSSLSDVASVSFSADAKLILTAGKRHLKIWTVGLPTKSRAKTEAVSLTIHGKTVNLGHHKGCTFIAITSPFKFFGNLAGGKGDEIVPIYALTDSGVLCLLQSGLTITQSVNIEVEKGYALSASQDFVACACNNGLVKLYTIRSLEYAGSLHYSEDKESKNTTDTSPDAIACQFSTSEKLVVVYRDHSLYIWNVHGKLQATKCCVLVSHSGCIWDIKNLSCENMHDPSLACVARGCTGGVAFATCSADGTIRLWDLILQSVPTESRFTLAPGQHHIVTEPLGTLFLVSAGTFERESVVSGVITKGYRSMAVSSDGKHLAAGDSDGNLHIFNLHTSDYTCIQKAHEAEILSLNFSFPVEKGIDSVEDLESYYYLASGGRDRMIHLFDVNRNYDLIASTDAHSASVSSVKLTGNGRKIVCCSDRSLIFRDVAGRDMNYAISQSHQPKASHGTIYDIAVDPTTETAVTVGQASESIVPLWGLDKKINMFDVATGQVIRSFKHGGEFGDPIKVALDPSCSYVACSYSDKSICMYDFMSGEMVARAMGHGEAINGIIFLPDCKHLVSVGSDGCIFVWKVPALMTSKMLQKIKEKNSRPLSPTTIAQCPTMNRIKFYEENYLRQRSSDSAVVCEDNYPKETPTFRFSVSRLPHWAKSKVNSPLVIPMDPISSEIHGQEEHSPSKSSSGGNAIVNLALHTPSNHNQRLSRSSSYPSNNKDSTTQGTCRSFALDKRWLTIHTVCLDLLNSPEVYSMKEQLEPLSSDLSQGPTQDHTSYDSNSDAGKAVCINAPIRLNDSVCLTHKSGQDHSVEGFACESLEQLQLSTSVNQVADNSTNSKIEAPKSSARKSYSARFTVRRDLFHGQKLVLDSPINKLGELTNRGKETKVNNIADSSVVTEHEDSERGSSNPQCMIGLKSPQNLLSLNHFASQSNSSSPLSKSTEVKSSKIKDQQQECDIITNKKHMTFNACKEALRTLEASSKTALQAFSRLRDITSTQENPEGYEVQFYAEAAEILPSIAKNVHEIAKFASSCGADKVDIPGFEPLLGKFAESLSQRVIELLKENCTSL</sequence>
<keyword evidence="4" id="KW-1185">Reference proteome</keyword>
<feature type="repeat" description="WD" evidence="1">
    <location>
        <begin position="459"/>
        <end position="473"/>
    </location>
</feature>
<organism evidence="3 4">
    <name type="scientific">Tanacetum coccineum</name>
    <dbReference type="NCBI Taxonomy" id="301880"/>
    <lineage>
        <taxon>Eukaryota</taxon>
        <taxon>Viridiplantae</taxon>
        <taxon>Streptophyta</taxon>
        <taxon>Embryophyta</taxon>
        <taxon>Tracheophyta</taxon>
        <taxon>Spermatophyta</taxon>
        <taxon>Magnoliopsida</taxon>
        <taxon>eudicotyledons</taxon>
        <taxon>Gunneridae</taxon>
        <taxon>Pentapetalae</taxon>
        <taxon>asterids</taxon>
        <taxon>campanulids</taxon>
        <taxon>Asterales</taxon>
        <taxon>Asteraceae</taxon>
        <taxon>Asteroideae</taxon>
        <taxon>Anthemideae</taxon>
        <taxon>Anthemidinae</taxon>
        <taxon>Tanacetum</taxon>
    </lineage>
</organism>
<evidence type="ECO:0000256" key="2">
    <source>
        <dbReference type="SAM" id="MobiDB-lite"/>
    </source>
</evidence>
<evidence type="ECO:0000256" key="1">
    <source>
        <dbReference type="PROSITE-ProRule" id="PRU00221"/>
    </source>
</evidence>
<dbReference type="Proteomes" id="UP001151760">
    <property type="component" value="Unassembled WGS sequence"/>
</dbReference>
<dbReference type="PANTHER" id="PTHR45589">
    <property type="entry name" value="WD REPEAT DOMAIN 62, ISOFORM G"/>
    <property type="match status" value="1"/>
</dbReference>
<dbReference type="Pfam" id="PF00400">
    <property type="entry name" value="WD40"/>
    <property type="match status" value="5"/>
</dbReference>
<comment type="caution">
    <text evidence="3">The sequence shown here is derived from an EMBL/GenBank/DDBJ whole genome shotgun (WGS) entry which is preliminary data.</text>
</comment>
<dbReference type="Gene3D" id="2.130.10.10">
    <property type="entry name" value="YVTN repeat-like/Quinoprotein amine dehydrogenase"/>
    <property type="match status" value="4"/>
</dbReference>
<dbReference type="InterPro" id="IPR036322">
    <property type="entry name" value="WD40_repeat_dom_sf"/>
</dbReference>
<dbReference type="SMART" id="SM00320">
    <property type="entry name" value="WD40"/>
    <property type="match status" value="11"/>
</dbReference>
<evidence type="ECO:0000313" key="3">
    <source>
        <dbReference type="EMBL" id="GJS50000.1"/>
    </source>
</evidence>
<dbReference type="SUPFAM" id="SSF50978">
    <property type="entry name" value="WD40 repeat-like"/>
    <property type="match status" value="2"/>
</dbReference>
<feature type="region of interest" description="Disordered" evidence="2">
    <location>
        <begin position="912"/>
        <end position="934"/>
    </location>
</feature>
<name>A0ABQ4WAW2_9ASTR</name>
<reference evidence="3" key="2">
    <citation type="submission" date="2022-01" db="EMBL/GenBank/DDBJ databases">
        <authorList>
            <person name="Yamashiro T."/>
            <person name="Shiraishi A."/>
            <person name="Satake H."/>
            <person name="Nakayama K."/>
        </authorList>
    </citation>
    <scope>NUCLEOTIDE SEQUENCE</scope>
</reference>
<feature type="repeat" description="WD" evidence="1">
    <location>
        <begin position="172"/>
        <end position="215"/>
    </location>
</feature>
<feature type="compositionally biased region" description="Polar residues" evidence="2">
    <location>
        <begin position="974"/>
        <end position="990"/>
    </location>
</feature>
<protein>
    <submittedName>
        <fullName evidence="3">Mitogen-activated protein kinase-binding protein 1</fullName>
    </submittedName>
</protein>
<dbReference type="InterPro" id="IPR015943">
    <property type="entry name" value="WD40/YVTN_repeat-like_dom_sf"/>
</dbReference>
<dbReference type="PROSITE" id="PS50082">
    <property type="entry name" value="WD_REPEATS_2"/>
    <property type="match status" value="3"/>
</dbReference>
<accession>A0ABQ4WAW2</accession>
<feature type="repeat" description="WD" evidence="1">
    <location>
        <begin position="758"/>
        <end position="791"/>
    </location>
</feature>
<proteinExistence type="predicted"/>
<evidence type="ECO:0000313" key="4">
    <source>
        <dbReference type="Proteomes" id="UP001151760"/>
    </source>
</evidence>
<dbReference type="PROSITE" id="PS50294">
    <property type="entry name" value="WD_REPEATS_REGION"/>
    <property type="match status" value="1"/>
</dbReference>
<dbReference type="InterPro" id="IPR001680">
    <property type="entry name" value="WD40_rpt"/>
</dbReference>
<keyword evidence="3" id="KW-0808">Transferase</keyword>
<keyword evidence="1" id="KW-0853">WD repeat</keyword>
<dbReference type="EMBL" id="BQNB010008484">
    <property type="protein sequence ID" value="GJS50000.1"/>
    <property type="molecule type" value="Genomic_DNA"/>
</dbReference>
<reference evidence="3" key="1">
    <citation type="journal article" date="2022" name="Int. J. Mol. Sci.">
        <title>Draft Genome of Tanacetum Coccineum: Genomic Comparison of Closely Related Tanacetum-Family Plants.</title>
        <authorList>
            <person name="Yamashiro T."/>
            <person name="Shiraishi A."/>
            <person name="Nakayama K."/>
            <person name="Satake H."/>
        </authorList>
    </citation>
    <scope>NUCLEOTIDE SEQUENCE</scope>
</reference>
<feature type="region of interest" description="Disordered" evidence="2">
    <location>
        <begin position="971"/>
        <end position="990"/>
    </location>
</feature>
<keyword evidence="3" id="KW-0418">Kinase</keyword>
<gene>
    <name evidence="3" type="ORF">Tco_0600121</name>
</gene>